<evidence type="ECO:0000259" key="2">
    <source>
        <dbReference type="Pfam" id="PF16130"/>
    </source>
</evidence>
<keyword evidence="1" id="KW-0732">Signal</keyword>
<feature type="chain" id="PRO_5015714577" evidence="1">
    <location>
        <begin position="23"/>
        <end position="728"/>
    </location>
</feature>
<evidence type="ECO:0000256" key="1">
    <source>
        <dbReference type="SAM" id="SignalP"/>
    </source>
</evidence>
<evidence type="ECO:0000313" key="5">
    <source>
        <dbReference type="EMBL" id="PQJ67001.1"/>
    </source>
</evidence>
<dbReference type="NCBIfam" id="TIGR04456">
    <property type="entry name" value="LruC_dom"/>
    <property type="match status" value="1"/>
</dbReference>
<sequence length="728" mass="77556">MKCLRHSLLACSLALVSSSAYSIIPHAFTDNGGCPSDAFLFQGNPSTIYKVDLSSGFYQASDPMSTTVNGVGFNESDSYIYGYDNTNLTVVRINQLFDHEAVAVTGLPGSVTFPTGDVFNNKYYLYKSGVGMYEVDLTTLVATQVMTAGNASFGLTDMAFHPDGSGRLFAVENSSKKLYEITNYDSSANFFEIGDTGITGSSTFGAQYFDANGYLYLSRNQDGLVFQIDISDLSSISATAVQYSSGPISGTNDGARCANAAIVAANTDFGDAPDTYKTTLAANGARHYNISEVNYFFGSAVDTEGDALVSPASDDADGTPNDEDGISFPANFKQGSDALIQVTVGGSAAGYVNAWIDWNNNGVFDESTEHAVTDELLAGGDGVTPATYLLKVRVPDDAATGQLWARFRISKDTGTLSYGGVSYGEVEDHQVTVDAQTVTHNWYPSSSSWVTLVYEDDWPQAGDFDFNDVALYYRVDTVKDAAGDILRYDIYGSLRAYGADFANGFAVKLDGIATGAVDSDRTKLVVNGSTLHTTQILESGTTDAVAIISNNLKTEITAPTCSGTLGDYYRVWTGCSDDATDQFVFEASIPFTSPVAAASGPSMPLNPFIFGTPGIDHGDGTRASDGRAIEIHLKNHDVTSKANTALFATDDDTSAYVDGDCPGVSCDTYHNTNGVPWAIAIDIPWDHPSEGTNILEAYPDLSAFATSGGSTNTDWYLRANSVVSKLFE</sequence>
<dbReference type="InterPro" id="IPR054215">
    <property type="entry name" value="DUF6923"/>
</dbReference>
<dbReference type="Pfam" id="PF21959">
    <property type="entry name" value="DUF6923"/>
    <property type="match status" value="1"/>
</dbReference>
<proteinExistence type="predicted"/>
<feature type="domain" description="DUF4842" evidence="2">
    <location>
        <begin position="484"/>
        <end position="716"/>
    </location>
</feature>
<dbReference type="RefSeq" id="WP_105060293.1">
    <property type="nucleotide sequence ID" value="NZ_MSCJ01000001.1"/>
</dbReference>
<evidence type="ECO:0000313" key="6">
    <source>
        <dbReference type="Proteomes" id="UP000238730"/>
    </source>
</evidence>
<feature type="domain" description="GEVED" evidence="3">
    <location>
        <begin position="351"/>
        <end position="432"/>
    </location>
</feature>
<gene>
    <name evidence="5" type="ORF">BTO08_06085</name>
</gene>
<protein>
    <submittedName>
        <fullName evidence="5">LruC domain-containing protein</fullName>
    </submittedName>
</protein>
<dbReference type="Pfam" id="PF20009">
    <property type="entry name" value="GEVED"/>
    <property type="match status" value="1"/>
</dbReference>
<dbReference type="OrthoDB" id="1204817at2"/>
<dbReference type="EMBL" id="MSCJ01000001">
    <property type="protein sequence ID" value="PQJ67001.1"/>
    <property type="molecule type" value="Genomic_DNA"/>
</dbReference>
<feature type="signal peptide" evidence="1">
    <location>
        <begin position="1"/>
        <end position="22"/>
    </location>
</feature>
<organism evidence="5 6">
    <name type="scientific">Photobacterium angustum</name>
    <dbReference type="NCBI Taxonomy" id="661"/>
    <lineage>
        <taxon>Bacteria</taxon>
        <taxon>Pseudomonadati</taxon>
        <taxon>Pseudomonadota</taxon>
        <taxon>Gammaproteobacteria</taxon>
        <taxon>Vibrionales</taxon>
        <taxon>Vibrionaceae</taxon>
        <taxon>Photobacterium</taxon>
    </lineage>
</organism>
<dbReference type="Proteomes" id="UP000238730">
    <property type="component" value="Unassembled WGS sequence"/>
</dbReference>
<accession>A0A2S7VY62</accession>
<dbReference type="InterPro" id="IPR031025">
    <property type="entry name" value="LruC_dom"/>
</dbReference>
<evidence type="ECO:0000259" key="3">
    <source>
        <dbReference type="Pfam" id="PF20009"/>
    </source>
</evidence>
<dbReference type="AlphaFoldDB" id="A0A2S7VY62"/>
<dbReference type="InterPro" id="IPR045474">
    <property type="entry name" value="GEVED"/>
</dbReference>
<reference evidence="5 6" key="1">
    <citation type="submission" date="2016-12" db="EMBL/GenBank/DDBJ databases">
        <title>Diversity of luminous bacteria.</title>
        <authorList>
            <person name="Yoshizawa S."/>
            <person name="Kogure K."/>
        </authorList>
    </citation>
    <scope>NUCLEOTIDE SEQUENCE [LARGE SCALE GENOMIC DNA]</scope>
    <source>
        <strain evidence="5 6">LC1-200</strain>
    </source>
</reference>
<feature type="domain" description="DUF6923" evidence="4">
    <location>
        <begin position="41"/>
        <end position="258"/>
    </location>
</feature>
<comment type="caution">
    <text evidence="5">The sequence shown here is derived from an EMBL/GenBank/DDBJ whole genome shotgun (WGS) entry which is preliminary data.</text>
</comment>
<evidence type="ECO:0000259" key="4">
    <source>
        <dbReference type="Pfam" id="PF21959"/>
    </source>
</evidence>
<dbReference type="Pfam" id="PF16130">
    <property type="entry name" value="DUF4842"/>
    <property type="match status" value="1"/>
</dbReference>
<name>A0A2S7VY62_PHOAN</name>
<dbReference type="InterPro" id="IPR032295">
    <property type="entry name" value="DUF4842"/>
</dbReference>
<dbReference type="SUPFAM" id="SSF63825">
    <property type="entry name" value="YWTD domain"/>
    <property type="match status" value="1"/>
</dbReference>